<dbReference type="RefSeq" id="WP_187684528.1">
    <property type="nucleotide sequence ID" value="NZ_AP023396.1"/>
</dbReference>
<dbReference type="InterPro" id="IPR007995">
    <property type="entry name" value="DUF742"/>
</dbReference>
<gene>
    <name evidence="1" type="ORF">NWFMUON74_54220</name>
</gene>
<proteinExistence type="predicted"/>
<reference evidence="1 2" key="1">
    <citation type="submission" date="2020-08" db="EMBL/GenBank/DDBJ databases">
        <title>Genome Sequencing of Nocardia wallacei strain FMUON74 and assembly.</title>
        <authorList>
            <person name="Toyokawa M."/>
            <person name="Uesaka K."/>
        </authorList>
    </citation>
    <scope>NUCLEOTIDE SEQUENCE [LARGE SCALE GENOMIC DNA]</scope>
    <source>
        <strain evidence="1 2">FMUON74</strain>
    </source>
</reference>
<dbReference type="EMBL" id="AP023396">
    <property type="protein sequence ID" value="BCK57650.1"/>
    <property type="molecule type" value="Genomic_DNA"/>
</dbReference>
<dbReference type="AlphaFoldDB" id="A0A7G1KR69"/>
<dbReference type="Proteomes" id="UP000516173">
    <property type="component" value="Chromosome"/>
</dbReference>
<dbReference type="PANTHER" id="PTHR36221:SF1">
    <property type="entry name" value="DUF742 DOMAIN-CONTAINING PROTEIN"/>
    <property type="match status" value="1"/>
</dbReference>
<protein>
    <recommendedName>
        <fullName evidence="3">DUF742 domain-containing protein</fullName>
    </recommendedName>
</protein>
<dbReference type="PANTHER" id="PTHR36221">
    <property type="entry name" value="DUF742 DOMAIN-CONTAINING PROTEIN"/>
    <property type="match status" value="1"/>
</dbReference>
<organism evidence="1 2">
    <name type="scientific">Nocardia wallacei</name>
    <dbReference type="NCBI Taxonomy" id="480035"/>
    <lineage>
        <taxon>Bacteria</taxon>
        <taxon>Bacillati</taxon>
        <taxon>Actinomycetota</taxon>
        <taxon>Actinomycetes</taxon>
        <taxon>Mycobacteriales</taxon>
        <taxon>Nocardiaceae</taxon>
        <taxon>Nocardia</taxon>
    </lineage>
</organism>
<evidence type="ECO:0000313" key="2">
    <source>
        <dbReference type="Proteomes" id="UP000516173"/>
    </source>
</evidence>
<dbReference type="GeneID" id="80349858"/>
<name>A0A7G1KR69_9NOCA</name>
<evidence type="ECO:0008006" key="3">
    <source>
        <dbReference type="Google" id="ProtNLM"/>
    </source>
</evidence>
<sequence length="124" mass="13418">MSYPRESWYEEDAGPLVRLYAVTRGRGRAARSELNTGTLLLDAGAGLPVRRSEPEYTAIVRLCRVQQSVAEVSARLGLPLTLTKVLVGDLIDDGRLVYRSPAPVAETGADVDLLRAVLNGIKAL</sequence>
<dbReference type="KEGG" id="nwl:NWFMUON74_54220"/>
<dbReference type="Pfam" id="PF05331">
    <property type="entry name" value="DUF742"/>
    <property type="match status" value="1"/>
</dbReference>
<evidence type="ECO:0000313" key="1">
    <source>
        <dbReference type="EMBL" id="BCK57650.1"/>
    </source>
</evidence>
<accession>A0A7G1KR69</accession>
<keyword evidence="2" id="KW-1185">Reference proteome</keyword>